<feature type="non-terminal residue" evidence="5">
    <location>
        <position position="1"/>
    </location>
</feature>
<evidence type="ECO:0000313" key="6">
    <source>
        <dbReference type="Proteomes" id="UP000460317"/>
    </source>
</evidence>
<dbReference type="EMBL" id="WCSB01000357">
    <property type="protein sequence ID" value="KAB4442098.1"/>
    <property type="molecule type" value="Genomic_DNA"/>
</dbReference>
<organism evidence="5 6">
    <name type="scientific">Bacteroides thetaiotaomicron</name>
    <dbReference type="NCBI Taxonomy" id="818"/>
    <lineage>
        <taxon>Bacteria</taxon>
        <taxon>Pseudomonadati</taxon>
        <taxon>Bacteroidota</taxon>
        <taxon>Bacteroidia</taxon>
        <taxon>Bacteroidales</taxon>
        <taxon>Bacteroidaceae</taxon>
        <taxon>Bacteroides</taxon>
    </lineage>
</organism>
<protein>
    <submittedName>
        <fullName evidence="5">Glycoside hydrolase family 28 protein</fullName>
    </submittedName>
</protein>
<keyword evidence="2 4" id="KW-0378">Hydrolase</keyword>
<comment type="caution">
    <text evidence="5">The sequence shown here is derived from an EMBL/GenBank/DDBJ whole genome shotgun (WGS) entry which is preliminary data.</text>
</comment>
<gene>
    <name evidence="5" type="ORF">GAN93_27840</name>
</gene>
<name>A0A7J5J911_BACT4</name>
<dbReference type="InterPro" id="IPR012334">
    <property type="entry name" value="Pectin_lyas_fold"/>
</dbReference>
<keyword evidence="3 4" id="KW-0326">Glycosidase</keyword>
<evidence type="ECO:0000256" key="3">
    <source>
        <dbReference type="ARBA" id="ARBA00023295"/>
    </source>
</evidence>
<proteinExistence type="inferred from homology"/>
<sequence length="258" mass="28896">IEYCTLNCGDDCFTLKAGRAEDGLRVGKPTENVVIRYSLAQHGHGGITCGSETAGVIKNLYVHDCVFDGTRTGIRFKTRRNRGGGSDNTYYERLRMINVGKAFTWDLLGSAYYMGELAARYPARKVNRLTPDVKNILIKDFIVESADQFFTANGIPEIPFNQVVVENGEIKCKKLIGALNDAAGFTMRKLTIEAQHNDIHILDGKDILFEDIHFKLPAGEIMVNVEGERSGNIVFKNINANQEKVEYKKESPMRIEIK</sequence>
<evidence type="ECO:0000313" key="5">
    <source>
        <dbReference type="EMBL" id="KAB4442098.1"/>
    </source>
</evidence>
<dbReference type="InterPro" id="IPR000743">
    <property type="entry name" value="Glyco_hydro_28"/>
</dbReference>
<dbReference type="Pfam" id="PF00295">
    <property type="entry name" value="Glyco_hydro_28"/>
    <property type="match status" value="1"/>
</dbReference>
<dbReference type="GO" id="GO:0005975">
    <property type="term" value="P:carbohydrate metabolic process"/>
    <property type="evidence" value="ECO:0007669"/>
    <property type="project" value="InterPro"/>
</dbReference>
<dbReference type="InterPro" id="IPR051801">
    <property type="entry name" value="GH28_Enzymes"/>
</dbReference>
<dbReference type="PANTHER" id="PTHR31339:SF9">
    <property type="entry name" value="PLASMIN AND FIBRONECTIN-BINDING PROTEIN A"/>
    <property type="match status" value="1"/>
</dbReference>
<comment type="similarity">
    <text evidence="1 4">Belongs to the glycosyl hydrolase 28 family.</text>
</comment>
<evidence type="ECO:0000256" key="4">
    <source>
        <dbReference type="RuleBase" id="RU361169"/>
    </source>
</evidence>
<dbReference type="Proteomes" id="UP000460317">
    <property type="component" value="Unassembled WGS sequence"/>
</dbReference>
<dbReference type="PANTHER" id="PTHR31339">
    <property type="entry name" value="PECTIN LYASE-RELATED"/>
    <property type="match status" value="1"/>
</dbReference>
<dbReference type="InterPro" id="IPR011050">
    <property type="entry name" value="Pectin_lyase_fold/virulence"/>
</dbReference>
<dbReference type="Gene3D" id="2.160.20.10">
    <property type="entry name" value="Single-stranded right-handed beta-helix, Pectin lyase-like"/>
    <property type="match status" value="1"/>
</dbReference>
<evidence type="ECO:0000256" key="2">
    <source>
        <dbReference type="ARBA" id="ARBA00022801"/>
    </source>
</evidence>
<dbReference type="GO" id="GO:0004650">
    <property type="term" value="F:polygalacturonase activity"/>
    <property type="evidence" value="ECO:0007669"/>
    <property type="project" value="InterPro"/>
</dbReference>
<reference evidence="5 6" key="1">
    <citation type="journal article" date="2019" name="Nat. Med.">
        <title>A library of human gut bacterial isolates paired with longitudinal multiomics data enables mechanistic microbiome research.</title>
        <authorList>
            <person name="Poyet M."/>
            <person name="Groussin M."/>
            <person name="Gibbons S.M."/>
            <person name="Avila-Pacheco J."/>
            <person name="Jiang X."/>
            <person name="Kearney S.M."/>
            <person name="Perrotta A.R."/>
            <person name="Berdy B."/>
            <person name="Zhao S."/>
            <person name="Lieberman T.D."/>
            <person name="Swanson P.K."/>
            <person name="Smith M."/>
            <person name="Roesemann S."/>
            <person name="Alexander J.E."/>
            <person name="Rich S.A."/>
            <person name="Livny J."/>
            <person name="Vlamakis H."/>
            <person name="Clish C."/>
            <person name="Bullock K."/>
            <person name="Deik A."/>
            <person name="Scott J."/>
            <person name="Pierce K.A."/>
            <person name="Xavier R.J."/>
            <person name="Alm E.J."/>
        </authorList>
    </citation>
    <scope>NUCLEOTIDE SEQUENCE [LARGE SCALE GENOMIC DNA]</scope>
    <source>
        <strain evidence="5 6">BIOML-A165</strain>
    </source>
</reference>
<dbReference type="AlphaFoldDB" id="A0A7J5J911"/>
<dbReference type="SUPFAM" id="SSF51126">
    <property type="entry name" value="Pectin lyase-like"/>
    <property type="match status" value="1"/>
</dbReference>
<accession>A0A7J5J911</accession>
<evidence type="ECO:0000256" key="1">
    <source>
        <dbReference type="ARBA" id="ARBA00008834"/>
    </source>
</evidence>